<dbReference type="Proteomes" id="UP001159042">
    <property type="component" value="Unassembled WGS sequence"/>
</dbReference>
<protein>
    <recommendedName>
        <fullName evidence="1">Transposable element P transposase-like RNase H domain-containing protein</fullName>
    </recommendedName>
</protein>
<proteinExistence type="predicted"/>
<dbReference type="AlphaFoldDB" id="A0AAV8VIU0"/>
<dbReference type="Pfam" id="PF21787">
    <property type="entry name" value="TNP-like_RNaseH_N"/>
    <property type="match status" value="1"/>
</dbReference>
<sequence length="123" mass="14014">MLNAVPFNCGSNDSVFEYLTMVVNRMKDKEKYYVLMFNETTQTAYFNVLISANKILLNPIIVEYHSFEKRLFPVAHPVSLEAGLQYNIQNDSIDGFVDMGGDCRKAAFADHALLFMVKGTFKK</sequence>
<comment type="caution">
    <text evidence="2">The sequence shown here is derived from an EMBL/GenBank/DDBJ whole genome shotgun (WGS) entry which is preliminary data.</text>
</comment>
<gene>
    <name evidence="2" type="ORF">NQ315_005723</name>
</gene>
<accession>A0AAV8VIU0</accession>
<reference evidence="2 3" key="1">
    <citation type="journal article" date="2023" name="Insect Mol. Biol.">
        <title>Genome sequencing provides insights into the evolution of gene families encoding plant cell wall-degrading enzymes in longhorned beetles.</title>
        <authorList>
            <person name="Shin N.R."/>
            <person name="Okamura Y."/>
            <person name="Kirsch R."/>
            <person name="Pauchet Y."/>
        </authorList>
    </citation>
    <scope>NUCLEOTIDE SEQUENCE [LARGE SCALE GENOMIC DNA]</scope>
    <source>
        <strain evidence="2">EAD_L_NR</strain>
    </source>
</reference>
<dbReference type="EMBL" id="JANEYG010000085">
    <property type="protein sequence ID" value="KAJ8913925.1"/>
    <property type="molecule type" value="Genomic_DNA"/>
</dbReference>
<evidence type="ECO:0000259" key="1">
    <source>
        <dbReference type="Pfam" id="PF21787"/>
    </source>
</evidence>
<dbReference type="InterPro" id="IPR048365">
    <property type="entry name" value="TNP-like_RNaseH_N"/>
</dbReference>
<evidence type="ECO:0000313" key="3">
    <source>
        <dbReference type="Proteomes" id="UP001159042"/>
    </source>
</evidence>
<organism evidence="2 3">
    <name type="scientific">Exocentrus adspersus</name>
    <dbReference type="NCBI Taxonomy" id="1586481"/>
    <lineage>
        <taxon>Eukaryota</taxon>
        <taxon>Metazoa</taxon>
        <taxon>Ecdysozoa</taxon>
        <taxon>Arthropoda</taxon>
        <taxon>Hexapoda</taxon>
        <taxon>Insecta</taxon>
        <taxon>Pterygota</taxon>
        <taxon>Neoptera</taxon>
        <taxon>Endopterygota</taxon>
        <taxon>Coleoptera</taxon>
        <taxon>Polyphaga</taxon>
        <taxon>Cucujiformia</taxon>
        <taxon>Chrysomeloidea</taxon>
        <taxon>Cerambycidae</taxon>
        <taxon>Lamiinae</taxon>
        <taxon>Acanthocinini</taxon>
        <taxon>Exocentrus</taxon>
    </lineage>
</organism>
<feature type="domain" description="Transposable element P transposase-like RNase H" evidence="1">
    <location>
        <begin position="78"/>
        <end position="120"/>
    </location>
</feature>
<name>A0AAV8VIU0_9CUCU</name>
<evidence type="ECO:0000313" key="2">
    <source>
        <dbReference type="EMBL" id="KAJ8913925.1"/>
    </source>
</evidence>
<keyword evidence="3" id="KW-1185">Reference proteome</keyword>